<feature type="domain" description="4'-phosphopantetheinyl transferase" evidence="12">
    <location>
        <begin position="112"/>
        <end position="226"/>
    </location>
</feature>
<dbReference type="Gene3D" id="3.90.470.20">
    <property type="entry name" value="4'-phosphopantetheinyl transferase domain"/>
    <property type="match status" value="2"/>
</dbReference>
<keyword evidence="6" id="KW-0479">Metal-binding</keyword>
<dbReference type="OMA" id="WVFEESL"/>
<reference evidence="14" key="3">
    <citation type="submission" date="2025-09" db="UniProtKB">
        <authorList>
            <consortium name="Ensembl"/>
        </authorList>
    </citation>
    <scope>IDENTIFICATION</scope>
</reference>
<evidence type="ECO:0000256" key="7">
    <source>
        <dbReference type="ARBA" id="ARBA00022842"/>
    </source>
</evidence>
<comment type="similarity">
    <text evidence="2">Belongs to the P-Pant transferase superfamily. AcpS family.</text>
</comment>
<dbReference type="FunCoup" id="H2ZG08">
    <property type="interactions" value="133"/>
</dbReference>
<comment type="catalytic activity">
    <reaction evidence="11">
        <text>apo-[ACP] + acetyl-CoA = acetyl-[ACP] + adenosine 3',5'-bisphosphate + H(+)</text>
        <dbReference type="Rhea" id="RHEA:46564"/>
        <dbReference type="Rhea" id="RHEA-COMP:9621"/>
        <dbReference type="Rhea" id="RHEA-COMP:9690"/>
        <dbReference type="ChEBI" id="CHEBI:15378"/>
        <dbReference type="ChEBI" id="CHEBI:29999"/>
        <dbReference type="ChEBI" id="CHEBI:57288"/>
        <dbReference type="ChEBI" id="CHEBI:58343"/>
        <dbReference type="ChEBI" id="CHEBI:78446"/>
    </reaction>
    <physiologicalReaction direction="left-to-right" evidence="11">
        <dbReference type="Rhea" id="RHEA:46565"/>
    </physiologicalReaction>
</comment>
<dbReference type="Pfam" id="PF01648">
    <property type="entry name" value="ACPS"/>
    <property type="match status" value="1"/>
</dbReference>
<dbReference type="GeneTree" id="ENSGT00390000004663"/>
<dbReference type="HOGENOM" id="CLU_057011_3_0_1"/>
<organism evidence="14 15">
    <name type="scientific">Ciona savignyi</name>
    <name type="common">Pacific transparent sea squirt</name>
    <dbReference type="NCBI Taxonomy" id="51511"/>
    <lineage>
        <taxon>Eukaryota</taxon>
        <taxon>Metazoa</taxon>
        <taxon>Chordata</taxon>
        <taxon>Tunicata</taxon>
        <taxon>Ascidiacea</taxon>
        <taxon>Phlebobranchia</taxon>
        <taxon>Cionidae</taxon>
        <taxon>Ciona</taxon>
    </lineage>
</organism>
<name>H2ZG08_CIOSA</name>
<evidence type="ECO:0000256" key="3">
    <source>
        <dbReference type="ARBA" id="ARBA00013172"/>
    </source>
</evidence>
<evidence type="ECO:0000256" key="1">
    <source>
        <dbReference type="ARBA" id="ARBA00001946"/>
    </source>
</evidence>
<keyword evidence="15" id="KW-1185">Reference proteome</keyword>
<comment type="cofactor">
    <cofactor evidence="1">
        <name>Mg(2+)</name>
        <dbReference type="ChEBI" id="CHEBI:18420"/>
    </cofactor>
</comment>
<dbReference type="eggNOG" id="KOG0945">
    <property type="taxonomic scope" value="Eukaryota"/>
</dbReference>
<dbReference type="GO" id="GO:0019878">
    <property type="term" value="P:lysine biosynthetic process via aminoadipic acid"/>
    <property type="evidence" value="ECO:0007669"/>
    <property type="project" value="TreeGrafter"/>
</dbReference>
<dbReference type="GO" id="GO:0008897">
    <property type="term" value="F:holo-[acyl-carrier-protein] synthase activity"/>
    <property type="evidence" value="ECO:0007669"/>
    <property type="project" value="UniProtKB-EC"/>
</dbReference>
<evidence type="ECO:0000256" key="2">
    <source>
        <dbReference type="ARBA" id="ARBA00006195"/>
    </source>
</evidence>
<comment type="catalytic activity">
    <reaction evidence="10">
        <text>apo-[ACP] + CoA = holo-[ACP] + adenosine 3',5'-bisphosphate + H(+)</text>
        <dbReference type="Rhea" id="RHEA:12068"/>
        <dbReference type="Rhea" id="RHEA-COMP:9685"/>
        <dbReference type="Rhea" id="RHEA-COMP:9690"/>
        <dbReference type="ChEBI" id="CHEBI:15378"/>
        <dbReference type="ChEBI" id="CHEBI:29999"/>
        <dbReference type="ChEBI" id="CHEBI:57287"/>
        <dbReference type="ChEBI" id="CHEBI:58343"/>
        <dbReference type="ChEBI" id="CHEBI:64479"/>
        <dbReference type="EC" id="2.7.8.7"/>
    </reaction>
    <physiologicalReaction direction="left-to-right" evidence="10">
        <dbReference type="Rhea" id="RHEA:12069"/>
    </physiologicalReaction>
</comment>
<dbReference type="Pfam" id="PF22624">
    <property type="entry name" value="AASDHPPT_N"/>
    <property type="match status" value="1"/>
</dbReference>
<evidence type="ECO:0000313" key="15">
    <source>
        <dbReference type="Proteomes" id="UP000007875"/>
    </source>
</evidence>
<dbReference type="STRING" id="51511.ENSCSAVP00000016524"/>
<keyword evidence="5" id="KW-0808">Transferase</keyword>
<evidence type="ECO:0000256" key="6">
    <source>
        <dbReference type="ARBA" id="ARBA00022723"/>
    </source>
</evidence>
<protein>
    <recommendedName>
        <fullName evidence="4">L-aminoadipate-semialdehyde dehydrogenase-phosphopantetheinyl transferase</fullName>
        <ecNumber evidence="3">2.7.8.7</ecNumber>
    </recommendedName>
    <alternativeName>
        <fullName evidence="8">4'-phosphopantetheinyl transferase</fullName>
    </alternativeName>
    <alternativeName>
        <fullName evidence="9">Alpha-aminoadipic semialdehyde dehydrogenase-phosphopantetheinyl transferase</fullName>
    </alternativeName>
</protein>
<evidence type="ECO:0000256" key="9">
    <source>
        <dbReference type="ARBA" id="ARBA00033443"/>
    </source>
</evidence>
<dbReference type="GO" id="GO:0006633">
    <property type="term" value="P:fatty acid biosynthetic process"/>
    <property type="evidence" value="ECO:0007669"/>
    <property type="project" value="InterPro"/>
</dbReference>
<feature type="domain" description="4'-phosphopantetheinyl transferase N-terminal" evidence="13">
    <location>
        <begin position="13"/>
        <end position="108"/>
    </location>
</feature>
<dbReference type="PANTHER" id="PTHR12215:SF10">
    <property type="entry name" value="L-AMINOADIPATE-SEMIALDEHYDE DEHYDROGENASE-PHOSPHOPANTETHEINYL TRANSFERASE"/>
    <property type="match status" value="1"/>
</dbReference>
<evidence type="ECO:0000256" key="8">
    <source>
        <dbReference type="ARBA" id="ARBA00030484"/>
    </source>
</evidence>
<dbReference type="NCBIfam" id="TIGR00556">
    <property type="entry name" value="pantethn_trn"/>
    <property type="match status" value="1"/>
</dbReference>
<dbReference type="GO" id="GO:0005829">
    <property type="term" value="C:cytosol"/>
    <property type="evidence" value="ECO:0007669"/>
    <property type="project" value="TreeGrafter"/>
</dbReference>
<evidence type="ECO:0000256" key="11">
    <source>
        <dbReference type="ARBA" id="ARBA00048794"/>
    </source>
</evidence>
<proteinExistence type="inferred from homology"/>
<sequence>MRGTCKYAFESAKWMPSLSDWSLAGQCIQQNERVRISEFCYKDDAKLSLCTRLLIRYVLCKCLGEDWSTLKLTRTERGKPLLNHSVHKRKVFFNASHQGDFAVVAANCEHNIGVDIMDIREQHGNVDTFFNLMDRQFTSDEWKCIKQPSNPSEQMRLFYRHWCLKESYVKALGDGITYDLQSLNFKVLSPLTNVETNDTQLAVSGSTETDWRFIETMLDENHCVCVAINKQTVEGSTSSFKLLTFEDIMALAKPLCKASDIEEQFLSSFNNPFKVKRYV</sequence>
<dbReference type="Proteomes" id="UP000007875">
    <property type="component" value="Unassembled WGS sequence"/>
</dbReference>
<reference evidence="14" key="2">
    <citation type="submission" date="2025-08" db="UniProtKB">
        <authorList>
            <consortium name="Ensembl"/>
        </authorList>
    </citation>
    <scope>IDENTIFICATION</scope>
</reference>
<evidence type="ECO:0000256" key="4">
    <source>
        <dbReference type="ARBA" id="ARBA00016301"/>
    </source>
</evidence>
<dbReference type="Ensembl" id="ENSCSAVT00000016705.1">
    <property type="protein sequence ID" value="ENSCSAVP00000016524.1"/>
    <property type="gene ID" value="ENSCSAVG00000009718.1"/>
</dbReference>
<dbReference type="GO" id="GO:0000287">
    <property type="term" value="F:magnesium ion binding"/>
    <property type="evidence" value="ECO:0007669"/>
    <property type="project" value="InterPro"/>
</dbReference>
<evidence type="ECO:0000259" key="12">
    <source>
        <dbReference type="Pfam" id="PF01648"/>
    </source>
</evidence>
<dbReference type="InterPro" id="IPR037143">
    <property type="entry name" value="4-PPantetheinyl_Trfase_dom_sf"/>
</dbReference>
<evidence type="ECO:0000259" key="13">
    <source>
        <dbReference type="Pfam" id="PF22624"/>
    </source>
</evidence>
<reference evidence="15" key="1">
    <citation type="submission" date="2003-08" db="EMBL/GenBank/DDBJ databases">
        <authorList>
            <person name="Birren B."/>
            <person name="Nusbaum C."/>
            <person name="Abebe A."/>
            <person name="Abouelleil A."/>
            <person name="Adekoya E."/>
            <person name="Ait-zahra M."/>
            <person name="Allen N."/>
            <person name="Allen T."/>
            <person name="An P."/>
            <person name="Anderson M."/>
            <person name="Anderson S."/>
            <person name="Arachchi H."/>
            <person name="Armbruster J."/>
            <person name="Bachantsang P."/>
            <person name="Baldwin J."/>
            <person name="Barry A."/>
            <person name="Bayul T."/>
            <person name="Blitshsteyn B."/>
            <person name="Bloom T."/>
            <person name="Blye J."/>
            <person name="Boguslavskiy L."/>
            <person name="Borowsky M."/>
            <person name="Boukhgalter B."/>
            <person name="Brunache A."/>
            <person name="Butler J."/>
            <person name="Calixte N."/>
            <person name="Calvo S."/>
            <person name="Camarata J."/>
            <person name="Campo K."/>
            <person name="Chang J."/>
            <person name="Cheshatsang Y."/>
            <person name="Citroen M."/>
            <person name="Collymore A."/>
            <person name="Considine T."/>
            <person name="Cook A."/>
            <person name="Cooke P."/>
            <person name="Corum B."/>
            <person name="Cuomo C."/>
            <person name="David R."/>
            <person name="Dawoe T."/>
            <person name="Degray S."/>
            <person name="Dodge S."/>
            <person name="Dooley K."/>
            <person name="Dorje P."/>
            <person name="Dorjee K."/>
            <person name="Dorris L."/>
            <person name="Duffey N."/>
            <person name="Dupes A."/>
            <person name="Elkins T."/>
            <person name="Engels R."/>
            <person name="Erickson J."/>
            <person name="Farina A."/>
            <person name="Faro S."/>
            <person name="Ferreira P."/>
            <person name="Fischer H."/>
            <person name="Fitzgerald M."/>
            <person name="Foley K."/>
            <person name="Gage D."/>
            <person name="Galagan J."/>
            <person name="Gearin G."/>
            <person name="Gnerre S."/>
            <person name="Gnirke A."/>
            <person name="Goyette A."/>
            <person name="Graham J."/>
            <person name="Grandbois E."/>
            <person name="Gyaltsen K."/>
            <person name="Hafez N."/>
            <person name="Hagopian D."/>
            <person name="Hagos B."/>
            <person name="Hall J."/>
            <person name="Hatcher B."/>
            <person name="Heller A."/>
            <person name="Higgins H."/>
            <person name="Honan T."/>
            <person name="Horn A."/>
            <person name="Houde N."/>
            <person name="Hughes L."/>
            <person name="Hulme W."/>
            <person name="Husby E."/>
            <person name="Iliev I."/>
            <person name="Jaffe D."/>
            <person name="Jones C."/>
            <person name="Kamal M."/>
            <person name="Kamat A."/>
            <person name="Kamvysselis M."/>
            <person name="Karlsson E."/>
            <person name="Kells C."/>
            <person name="Kieu A."/>
            <person name="Kisner P."/>
            <person name="Kodira C."/>
            <person name="Kulbokas E."/>
            <person name="Labutti K."/>
            <person name="Lama D."/>
            <person name="Landers T."/>
            <person name="Leger J."/>
            <person name="Levine S."/>
            <person name="Lewis D."/>
            <person name="Lewis T."/>
            <person name="Lindblad-toh K."/>
            <person name="Liu X."/>
            <person name="Lokyitsang T."/>
            <person name="Lokyitsang Y."/>
            <person name="Lucien O."/>
            <person name="Lui A."/>
            <person name="Ma L.J."/>
            <person name="Mabbitt R."/>
            <person name="Macdonald J."/>
            <person name="Maclean C."/>
            <person name="Major J."/>
            <person name="Manning J."/>
            <person name="Marabella R."/>
            <person name="Maru K."/>
            <person name="Matthews C."/>
            <person name="Mauceli E."/>
            <person name="Mccarthy M."/>
            <person name="Mcdonough S."/>
            <person name="Mcghee T."/>
            <person name="Meldrim J."/>
            <person name="Meneus L."/>
            <person name="Mesirov J."/>
            <person name="Mihalev A."/>
            <person name="Mihova T."/>
            <person name="Mikkelsen T."/>
            <person name="Mlenga V."/>
            <person name="Moru K."/>
            <person name="Mozes J."/>
            <person name="Mulrain L."/>
            <person name="Munson G."/>
            <person name="Naylor J."/>
            <person name="Newes C."/>
            <person name="Nguyen C."/>
            <person name="Nguyen N."/>
            <person name="Nguyen T."/>
            <person name="Nicol R."/>
            <person name="Nielsen C."/>
            <person name="Nizzari M."/>
            <person name="Norbu C."/>
            <person name="Norbu N."/>
            <person name="O'donnell P."/>
            <person name="Okoawo O."/>
            <person name="O'leary S."/>
            <person name="Omotosho B."/>
            <person name="O'neill K."/>
            <person name="Osman S."/>
            <person name="Parker S."/>
            <person name="Perrin D."/>
            <person name="Phunkhang P."/>
            <person name="Piqani B."/>
            <person name="Purcell S."/>
            <person name="Rachupka T."/>
            <person name="Ramasamy U."/>
            <person name="Rameau R."/>
            <person name="Ray V."/>
            <person name="Raymond C."/>
            <person name="Retta R."/>
            <person name="Richardson S."/>
            <person name="Rise C."/>
            <person name="Rodriguez J."/>
            <person name="Rogers J."/>
            <person name="Rogov P."/>
            <person name="Rutman M."/>
            <person name="Schupbach R."/>
            <person name="Seaman C."/>
            <person name="Settipalli S."/>
            <person name="Sharpe T."/>
            <person name="Sheridan J."/>
            <person name="Sherpa N."/>
            <person name="Shi J."/>
            <person name="Smirnov S."/>
            <person name="Smith C."/>
            <person name="Sougnez C."/>
            <person name="Spencer B."/>
            <person name="Stalker J."/>
            <person name="Stange-thomann N."/>
            <person name="Stavropoulos S."/>
            <person name="Stetson K."/>
            <person name="Stone C."/>
            <person name="Stone S."/>
            <person name="Stubbs M."/>
            <person name="Talamas J."/>
            <person name="Tchuinga P."/>
            <person name="Tenzing P."/>
            <person name="Tesfaye S."/>
            <person name="Theodore J."/>
            <person name="Thoulutsang Y."/>
            <person name="Topham K."/>
            <person name="Towey S."/>
            <person name="Tsamla T."/>
            <person name="Tsomo N."/>
            <person name="Vallee D."/>
            <person name="Vassiliev H."/>
            <person name="Venkataraman V."/>
            <person name="Vinson J."/>
            <person name="Vo A."/>
            <person name="Wade C."/>
            <person name="Wang S."/>
            <person name="Wangchuk T."/>
            <person name="Wangdi T."/>
            <person name="Whittaker C."/>
            <person name="Wilkinson J."/>
            <person name="Wu Y."/>
            <person name="Wyman D."/>
            <person name="Yadav S."/>
            <person name="Yang S."/>
            <person name="Yang X."/>
            <person name="Yeager S."/>
            <person name="Yee E."/>
            <person name="Young G."/>
            <person name="Zainoun J."/>
            <person name="Zembeck L."/>
            <person name="Zimmer A."/>
            <person name="Zody M."/>
            <person name="Lander E."/>
        </authorList>
    </citation>
    <scope>NUCLEOTIDE SEQUENCE [LARGE SCALE GENOMIC DNA]</scope>
</reference>
<dbReference type="InterPro" id="IPR004568">
    <property type="entry name" value="Ppantetheine-prot_Trfase_dom"/>
</dbReference>
<dbReference type="FunFam" id="3.90.470.20:FF:000003">
    <property type="entry name" value="L-aminoadipate-semialdehyde dehydrogenase-phosphopantetheinyl transferase"/>
    <property type="match status" value="1"/>
</dbReference>
<evidence type="ECO:0000256" key="10">
    <source>
        <dbReference type="ARBA" id="ARBA00048641"/>
    </source>
</evidence>
<dbReference type="PANTHER" id="PTHR12215">
    <property type="entry name" value="PHOSPHOPANTETHEINE TRANSFERASE"/>
    <property type="match status" value="1"/>
</dbReference>
<keyword evidence="7" id="KW-0460">Magnesium</keyword>
<dbReference type="AlphaFoldDB" id="H2ZG08"/>
<dbReference type="SUPFAM" id="SSF56214">
    <property type="entry name" value="4'-phosphopantetheinyl transferase"/>
    <property type="match status" value="2"/>
</dbReference>
<evidence type="ECO:0000256" key="5">
    <source>
        <dbReference type="ARBA" id="ARBA00022679"/>
    </source>
</evidence>
<dbReference type="InterPro" id="IPR055066">
    <property type="entry name" value="AASDHPPT_N"/>
</dbReference>
<accession>H2ZG08</accession>
<dbReference type="EC" id="2.7.8.7" evidence="3"/>
<evidence type="ECO:0000313" key="14">
    <source>
        <dbReference type="Ensembl" id="ENSCSAVP00000016524.1"/>
    </source>
</evidence>
<dbReference type="InParanoid" id="H2ZG08"/>
<dbReference type="InterPro" id="IPR050559">
    <property type="entry name" value="P-Pant_transferase_sf"/>
</dbReference>
<dbReference type="InterPro" id="IPR008278">
    <property type="entry name" value="4-PPantetheinyl_Trfase_dom"/>
</dbReference>